<feature type="compositionally biased region" description="Basic and acidic residues" evidence="1">
    <location>
        <begin position="95"/>
        <end position="104"/>
    </location>
</feature>
<sequence length="201" mass="21524">MKWKDKGQGRVGGQSEVQKTAKMLTWPLKSPQPRAGLEEGKGKEDVYPCGLRVQATSSGAGYTEPLGQAGGGQTRCGDETLMIRNKGFPGQSKKTGKEGQEIRSRKMRHRAVKQVDLESYILRGECEGRPVDLGRGKGGLWVENEVQSGEVVKAVGSAGRRLGEDVSPILQVEPAGTGDSDCLVVSEAIQQAAHTLEASCF</sequence>
<reference evidence="2 3" key="1">
    <citation type="journal article" date="2019" name="Mol. Ecol. Resour.">
        <title>Improving Illumina assemblies with Hi-C and long reads: an example with the North African dromedary.</title>
        <authorList>
            <person name="Elbers J.P."/>
            <person name="Rogers M.F."/>
            <person name="Perelman P.L."/>
            <person name="Proskuryakova A.A."/>
            <person name="Serdyukova N.A."/>
            <person name="Johnson W.E."/>
            <person name="Horin P."/>
            <person name="Corander J."/>
            <person name="Murphy D."/>
            <person name="Burger P.A."/>
        </authorList>
    </citation>
    <scope>NUCLEOTIDE SEQUENCE [LARGE SCALE GENOMIC DNA]</scope>
    <source>
        <strain evidence="2">Drom800</strain>
        <tissue evidence="2">Blood</tissue>
    </source>
</reference>
<dbReference type="Proteomes" id="UP000299084">
    <property type="component" value="Unassembled WGS sequence"/>
</dbReference>
<dbReference type="EMBL" id="JWIN03000013">
    <property type="protein sequence ID" value="KAB1269383.1"/>
    <property type="molecule type" value="Genomic_DNA"/>
</dbReference>
<keyword evidence="3" id="KW-1185">Reference proteome</keyword>
<dbReference type="AlphaFoldDB" id="A0A5N4DDZ2"/>
<gene>
    <name evidence="2" type="ORF">Cadr_000013810</name>
</gene>
<name>A0A5N4DDZ2_CAMDR</name>
<proteinExistence type="predicted"/>
<accession>A0A5N4DDZ2</accession>
<comment type="caution">
    <text evidence="2">The sequence shown here is derived from an EMBL/GenBank/DDBJ whole genome shotgun (WGS) entry which is preliminary data.</text>
</comment>
<organism evidence="2 3">
    <name type="scientific">Camelus dromedarius</name>
    <name type="common">Dromedary</name>
    <name type="synonym">Arabian camel</name>
    <dbReference type="NCBI Taxonomy" id="9838"/>
    <lineage>
        <taxon>Eukaryota</taxon>
        <taxon>Metazoa</taxon>
        <taxon>Chordata</taxon>
        <taxon>Craniata</taxon>
        <taxon>Vertebrata</taxon>
        <taxon>Euteleostomi</taxon>
        <taxon>Mammalia</taxon>
        <taxon>Eutheria</taxon>
        <taxon>Laurasiatheria</taxon>
        <taxon>Artiodactyla</taxon>
        <taxon>Tylopoda</taxon>
        <taxon>Camelidae</taxon>
        <taxon>Camelus</taxon>
    </lineage>
</organism>
<evidence type="ECO:0000313" key="2">
    <source>
        <dbReference type="EMBL" id="KAB1269383.1"/>
    </source>
</evidence>
<evidence type="ECO:0000256" key="1">
    <source>
        <dbReference type="SAM" id="MobiDB-lite"/>
    </source>
</evidence>
<feature type="region of interest" description="Disordered" evidence="1">
    <location>
        <begin position="83"/>
        <end position="105"/>
    </location>
</feature>
<evidence type="ECO:0000313" key="3">
    <source>
        <dbReference type="Proteomes" id="UP000299084"/>
    </source>
</evidence>
<feature type="region of interest" description="Disordered" evidence="1">
    <location>
        <begin position="1"/>
        <end position="43"/>
    </location>
</feature>
<protein>
    <submittedName>
        <fullName evidence="2">Uncharacterized protein</fullName>
    </submittedName>
</protein>